<feature type="domain" description="DUF6598" evidence="2">
    <location>
        <begin position="129"/>
        <end position="297"/>
    </location>
</feature>
<evidence type="ECO:0000313" key="3">
    <source>
        <dbReference type="EnsemblPlants" id="OMERI12G13080.1"/>
    </source>
</evidence>
<keyword evidence="4" id="KW-1185">Reference proteome</keyword>
<reference evidence="3" key="2">
    <citation type="submission" date="2018-05" db="EMBL/GenBank/DDBJ databases">
        <title>OmerRS3 (Oryza meridionalis Reference Sequence Version 3).</title>
        <authorList>
            <person name="Zhang J."/>
            <person name="Kudrna D."/>
            <person name="Lee S."/>
            <person name="Talag J."/>
            <person name="Welchert J."/>
            <person name="Wing R.A."/>
        </authorList>
    </citation>
    <scope>NUCLEOTIDE SEQUENCE [LARGE SCALE GENOMIC DNA]</scope>
    <source>
        <strain evidence="3">cv. OR44</strain>
    </source>
</reference>
<dbReference type="PANTHER" id="PTHR33065">
    <property type="entry name" value="OS07G0486400 PROTEIN"/>
    <property type="match status" value="1"/>
</dbReference>
<name>A0A0E0FE05_9ORYZ</name>
<organism evidence="3">
    <name type="scientific">Oryza meridionalis</name>
    <dbReference type="NCBI Taxonomy" id="40149"/>
    <lineage>
        <taxon>Eukaryota</taxon>
        <taxon>Viridiplantae</taxon>
        <taxon>Streptophyta</taxon>
        <taxon>Embryophyta</taxon>
        <taxon>Tracheophyta</taxon>
        <taxon>Spermatophyta</taxon>
        <taxon>Magnoliopsida</taxon>
        <taxon>Liliopsida</taxon>
        <taxon>Poales</taxon>
        <taxon>Poaceae</taxon>
        <taxon>BOP clade</taxon>
        <taxon>Oryzoideae</taxon>
        <taxon>Oryzeae</taxon>
        <taxon>Oryzinae</taxon>
        <taxon>Oryza</taxon>
    </lineage>
</organism>
<feature type="compositionally biased region" description="Acidic residues" evidence="1">
    <location>
        <begin position="396"/>
        <end position="417"/>
    </location>
</feature>
<dbReference type="Proteomes" id="UP000008021">
    <property type="component" value="Chromosome 12"/>
</dbReference>
<reference evidence="3" key="1">
    <citation type="submission" date="2015-04" db="UniProtKB">
        <authorList>
            <consortium name="EnsemblPlants"/>
        </authorList>
    </citation>
    <scope>IDENTIFICATION</scope>
</reference>
<dbReference type="InterPro" id="IPR046533">
    <property type="entry name" value="DUF6598"/>
</dbReference>
<feature type="region of interest" description="Disordered" evidence="1">
    <location>
        <begin position="19"/>
        <end position="58"/>
    </location>
</feature>
<dbReference type="EnsemblPlants" id="OMERI12G13080.1">
    <property type="protein sequence ID" value="OMERI12G13080.1"/>
    <property type="gene ID" value="OMERI12G13080"/>
</dbReference>
<dbReference type="Pfam" id="PF20241">
    <property type="entry name" value="DUF6598"/>
    <property type="match status" value="2"/>
</dbReference>
<proteinExistence type="predicted"/>
<feature type="region of interest" description="Disordered" evidence="1">
    <location>
        <begin position="351"/>
        <end position="437"/>
    </location>
</feature>
<evidence type="ECO:0000313" key="4">
    <source>
        <dbReference type="Proteomes" id="UP000008021"/>
    </source>
</evidence>
<feature type="domain" description="DUF6598" evidence="2">
    <location>
        <begin position="445"/>
        <end position="637"/>
    </location>
</feature>
<dbReference type="PANTHER" id="PTHR33065:SF212">
    <property type="entry name" value="DUF6598 DOMAIN-CONTAINING PROTEIN"/>
    <property type="match status" value="1"/>
</dbReference>
<dbReference type="STRING" id="40149.A0A0E0FE05"/>
<feature type="compositionally biased region" description="Basic and acidic residues" evidence="1">
    <location>
        <begin position="362"/>
        <end position="380"/>
    </location>
</feature>
<dbReference type="Gramene" id="OMERI12G13080.1">
    <property type="protein sequence ID" value="OMERI12G13080.1"/>
    <property type="gene ID" value="OMERI12G13080"/>
</dbReference>
<evidence type="ECO:0000256" key="1">
    <source>
        <dbReference type="SAM" id="MobiDB-lite"/>
    </source>
</evidence>
<feature type="compositionally biased region" description="Basic and acidic residues" evidence="1">
    <location>
        <begin position="35"/>
        <end position="53"/>
    </location>
</feature>
<dbReference type="HOGENOM" id="CLU_421160_0_0_1"/>
<accession>A0A0E0FE05</accession>
<sequence>MPFDDRFVFGSQKMDISSHHDRYGVATDDENNEGATKDHLGDCKDNARTTTDSEEHDETIEYPEMATSSDEDASDITVMVLYTRATADGKKIYRIADLEETRLEAMMLSGPKYCIMHGEKCARHRPCPMLHFFSLKLAEIAVTSGPVELYGYLAARDLLDPLRNYIFHTSRDDPIIMEKGSLIEISGPKRGIEILSDVLIEFDMRIKTGAEEDDDGQLIDGVLVVGCETPTDVTLRRHIYGDCGAVEIKFSHLHHAVEATVQVAVLEVQSHFNLSIGSYVGSLPDEMQLFCGHIVEPCGLRKFVSQGGSYAEHFCSFEPNHHGHSCQQINTEFASFLVKKMDISSHHDRYGVATDDENNEGATKDHLGDCKDNARTTTDSEEHDETIEYPEMATSSDEDASDSEEEAGMSTDSEDDSSYNPPKIANTASILEDSSHRHGSIYKGNSRWKKDLSDDPIIMEKGSLIEISGPKRGIEILSDVLIEFDMRIKTGAEEDDDGQLIDGVLVVGCETPTDVTLRRHIYGDCGAVEIKFSHLHHAVEATVQVAVLEVQSHFNLSIGSYVGSLPDEMQLFCGHIVEPCGLRKFVLAALMRNLLRLKLKVSQGGSYAEHFCSFEPNHHGHSCQQINTEFASFLVKVTWSTLDFGNPQNYP</sequence>
<dbReference type="AlphaFoldDB" id="A0A0E0FE05"/>
<protein>
    <recommendedName>
        <fullName evidence="2">DUF6598 domain-containing protein</fullName>
    </recommendedName>
</protein>
<evidence type="ECO:0000259" key="2">
    <source>
        <dbReference type="Pfam" id="PF20241"/>
    </source>
</evidence>